<dbReference type="OrthoDB" id="6372515at2759"/>
<sequence>MMLTVAPLLLVIASIVYGYEKTWKFTRVREALVNNSMQLSLPLPWISATAYASRLGTYRLVCEISQDESWLLNIFAVPFNEELVPGPKYNCQTNRNPANILTAQSGISVYANTPQSGGNPLRKPSNLLDGVYTGDPEECFMSKPANNPYIVFNLTRTAAVRNVVMVSISDSGKEDSFQNMDIRVGTAPKTGNFSSYEQLAYMDGMAPHPSYEYTSNATKPIIGNFLSIQAYATYIKLIICHLEIYVV</sequence>
<dbReference type="Proteomes" id="UP000694843">
    <property type="component" value="Unplaced"/>
</dbReference>
<reference evidence="3" key="1">
    <citation type="submission" date="2025-08" db="UniProtKB">
        <authorList>
            <consortium name="RefSeq"/>
        </authorList>
    </citation>
    <scope>IDENTIFICATION</scope>
    <source>
        <tissue evidence="3">Whole organism</tissue>
    </source>
</reference>
<keyword evidence="2" id="KW-1185">Reference proteome</keyword>
<evidence type="ECO:0000313" key="2">
    <source>
        <dbReference type="Proteomes" id="UP000694843"/>
    </source>
</evidence>
<protein>
    <submittedName>
        <fullName evidence="3">Uncharacterized protein LOC125179141</fullName>
    </submittedName>
</protein>
<dbReference type="Gene3D" id="2.60.120.260">
    <property type="entry name" value="Galactose-binding domain-like"/>
    <property type="match status" value="1"/>
</dbReference>
<evidence type="ECO:0000256" key="1">
    <source>
        <dbReference type="SAM" id="SignalP"/>
    </source>
</evidence>
<name>A0A979FT30_HYAAZ</name>
<dbReference type="GeneID" id="125179141"/>
<accession>A0A979FT30</accession>
<feature type="chain" id="PRO_5036988131" evidence="1">
    <location>
        <begin position="19"/>
        <end position="247"/>
    </location>
</feature>
<keyword evidence="1" id="KW-0732">Signal</keyword>
<gene>
    <name evidence="3" type="primary">LOC125179141</name>
</gene>
<dbReference type="KEGG" id="hazt:125179141"/>
<dbReference type="AlphaFoldDB" id="A0A979FT30"/>
<organism evidence="2 3">
    <name type="scientific">Hyalella azteca</name>
    <name type="common">Amphipod</name>
    <dbReference type="NCBI Taxonomy" id="294128"/>
    <lineage>
        <taxon>Eukaryota</taxon>
        <taxon>Metazoa</taxon>
        <taxon>Ecdysozoa</taxon>
        <taxon>Arthropoda</taxon>
        <taxon>Crustacea</taxon>
        <taxon>Multicrustacea</taxon>
        <taxon>Malacostraca</taxon>
        <taxon>Eumalacostraca</taxon>
        <taxon>Peracarida</taxon>
        <taxon>Amphipoda</taxon>
        <taxon>Senticaudata</taxon>
        <taxon>Talitrida</taxon>
        <taxon>Talitroidea</taxon>
        <taxon>Hyalellidae</taxon>
        <taxon>Hyalella</taxon>
    </lineage>
</organism>
<evidence type="ECO:0000313" key="3">
    <source>
        <dbReference type="RefSeq" id="XP_047740343.1"/>
    </source>
</evidence>
<dbReference type="RefSeq" id="XP_047740343.1">
    <property type="nucleotide sequence ID" value="XM_047884387.1"/>
</dbReference>
<proteinExistence type="predicted"/>
<dbReference type="SUPFAM" id="SSF49785">
    <property type="entry name" value="Galactose-binding domain-like"/>
    <property type="match status" value="1"/>
</dbReference>
<feature type="signal peptide" evidence="1">
    <location>
        <begin position="1"/>
        <end position="18"/>
    </location>
</feature>
<dbReference type="InterPro" id="IPR008979">
    <property type="entry name" value="Galactose-bd-like_sf"/>
</dbReference>